<dbReference type="AlphaFoldDB" id="A0A9N9D0V7"/>
<feature type="non-terminal residue" evidence="2">
    <location>
        <position position="124"/>
    </location>
</feature>
<dbReference type="OrthoDB" id="10524989at2759"/>
<protein>
    <submittedName>
        <fullName evidence="2">16993_t:CDS:1</fullName>
    </submittedName>
</protein>
<organism evidence="2 3">
    <name type="scientific">Racocetra fulgida</name>
    <dbReference type="NCBI Taxonomy" id="60492"/>
    <lineage>
        <taxon>Eukaryota</taxon>
        <taxon>Fungi</taxon>
        <taxon>Fungi incertae sedis</taxon>
        <taxon>Mucoromycota</taxon>
        <taxon>Glomeromycotina</taxon>
        <taxon>Glomeromycetes</taxon>
        <taxon>Diversisporales</taxon>
        <taxon>Gigasporaceae</taxon>
        <taxon>Racocetra</taxon>
    </lineage>
</organism>
<evidence type="ECO:0000313" key="2">
    <source>
        <dbReference type="EMBL" id="CAG8619178.1"/>
    </source>
</evidence>
<feature type="compositionally biased region" description="Basic and acidic residues" evidence="1">
    <location>
        <begin position="111"/>
        <end position="124"/>
    </location>
</feature>
<dbReference type="Proteomes" id="UP000789396">
    <property type="component" value="Unassembled WGS sequence"/>
</dbReference>
<evidence type="ECO:0000256" key="1">
    <source>
        <dbReference type="SAM" id="MobiDB-lite"/>
    </source>
</evidence>
<dbReference type="EMBL" id="CAJVPZ010010361">
    <property type="protein sequence ID" value="CAG8619178.1"/>
    <property type="molecule type" value="Genomic_DNA"/>
</dbReference>
<gene>
    <name evidence="2" type="ORF">RFULGI_LOCUS7295</name>
</gene>
<proteinExistence type="predicted"/>
<keyword evidence="3" id="KW-1185">Reference proteome</keyword>
<accession>A0A9N9D0V7</accession>
<name>A0A9N9D0V7_9GLOM</name>
<comment type="caution">
    <text evidence="2">The sequence shown here is derived from an EMBL/GenBank/DDBJ whole genome shotgun (WGS) entry which is preliminary data.</text>
</comment>
<reference evidence="2" key="1">
    <citation type="submission" date="2021-06" db="EMBL/GenBank/DDBJ databases">
        <authorList>
            <person name="Kallberg Y."/>
            <person name="Tangrot J."/>
            <person name="Rosling A."/>
        </authorList>
    </citation>
    <scope>NUCLEOTIDE SEQUENCE</scope>
    <source>
        <strain evidence="2">IN212</strain>
    </source>
</reference>
<evidence type="ECO:0000313" key="3">
    <source>
        <dbReference type="Proteomes" id="UP000789396"/>
    </source>
</evidence>
<feature type="region of interest" description="Disordered" evidence="1">
    <location>
        <begin position="97"/>
        <end position="124"/>
    </location>
</feature>
<feature type="non-terminal residue" evidence="2">
    <location>
        <position position="1"/>
    </location>
</feature>
<sequence>IDIIKPNIYETIQDDILELQHIQEAIHDDMTEFHTQETVQVDISFANSYDEVTAEICYFINQEAVQNFSDQIWQGIETCTAGSTACIDNTYSNKENEPIQIKNPSVSRRKERPETKRYKSLLEK</sequence>